<dbReference type="InterPro" id="IPR026960">
    <property type="entry name" value="RVT-Znf"/>
</dbReference>
<evidence type="ECO:0000259" key="1">
    <source>
        <dbReference type="PROSITE" id="PS50878"/>
    </source>
</evidence>
<accession>A0A8T1Y535</accession>
<evidence type="ECO:0000313" key="3">
    <source>
        <dbReference type="Proteomes" id="UP000694240"/>
    </source>
</evidence>
<keyword evidence="2" id="KW-0540">Nuclease</keyword>
<dbReference type="InterPro" id="IPR000477">
    <property type="entry name" value="RT_dom"/>
</dbReference>
<dbReference type="AlphaFoldDB" id="A0A8T1Y535"/>
<dbReference type="CDD" id="cd01650">
    <property type="entry name" value="RT_nLTR_like"/>
    <property type="match status" value="1"/>
</dbReference>
<feature type="domain" description="Reverse transcriptase" evidence="1">
    <location>
        <begin position="380"/>
        <end position="658"/>
    </location>
</feature>
<dbReference type="Pfam" id="PF13966">
    <property type="entry name" value="zf-RVT"/>
    <property type="match status" value="1"/>
</dbReference>
<gene>
    <name evidence="2" type="ORF">ISN45_Aa07g018090</name>
</gene>
<dbReference type="Proteomes" id="UP000694240">
    <property type="component" value="Chromosome 12"/>
</dbReference>
<name>A0A8T1Y535_9BRAS</name>
<evidence type="ECO:0000313" key="2">
    <source>
        <dbReference type="EMBL" id="KAG7541754.1"/>
    </source>
</evidence>
<reference evidence="2 3" key="1">
    <citation type="submission" date="2020-12" db="EMBL/GenBank/DDBJ databases">
        <title>Concerted genomic and epigenomic changes stabilize Arabidopsis allopolyploids.</title>
        <authorList>
            <person name="Chen Z."/>
        </authorList>
    </citation>
    <scope>NUCLEOTIDE SEQUENCE [LARGE SCALE GENOMIC DNA]</scope>
    <source>
        <strain evidence="2">Allo738</strain>
        <tissue evidence="2">Leaf</tissue>
    </source>
</reference>
<dbReference type="PANTHER" id="PTHR33116">
    <property type="entry name" value="REVERSE TRANSCRIPTASE ZINC-BINDING DOMAIN-CONTAINING PROTEIN-RELATED-RELATED"/>
    <property type="match status" value="1"/>
</dbReference>
<keyword evidence="3" id="KW-1185">Reference proteome</keyword>
<dbReference type="Pfam" id="PF00078">
    <property type="entry name" value="RVT_1"/>
    <property type="match status" value="1"/>
</dbReference>
<dbReference type="PROSITE" id="PS50878">
    <property type="entry name" value="RT_POL"/>
    <property type="match status" value="1"/>
</dbReference>
<proteinExistence type="predicted"/>
<organism evidence="2 3">
    <name type="scientific">Arabidopsis thaliana x Arabidopsis arenosa</name>
    <dbReference type="NCBI Taxonomy" id="1240361"/>
    <lineage>
        <taxon>Eukaryota</taxon>
        <taxon>Viridiplantae</taxon>
        <taxon>Streptophyta</taxon>
        <taxon>Embryophyta</taxon>
        <taxon>Tracheophyta</taxon>
        <taxon>Spermatophyta</taxon>
        <taxon>Magnoliopsida</taxon>
        <taxon>eudicotyledons</taxon>
        <taxon>Gunneridae</taxon>
        <taxon>Pentapetalae</taxon>
        <taxon>rosids</taxon>
        <taxon>malvids</taxon>
        <taxon>Brassicales</taxon>
        <taxon>Brassicaceae</taxon>
        <taxon>Camelineae</taxon>
        <taxon>Arabidopsis</taxon>
    </lineage>
</organism>
<keyword evidence="2" id="KW-0255">Endonuclease</keyword>
<dbReference type="EMBL" id="JAEFBK010000012">
    <property type="protein sequence ID" value="KAG7541754.1"/>
    <property type="molecule type" value="Genomic_DNA"/>
</dbReference>
<dbReference type="GO" id="GO:0004519">
    <property type="term" value="F:endonuclease activity"/>
    <property type="evidence" value="ECO:0007669"/>
    <property type="project" value="UniProtKB-KW"/>
</dbReference>
<dbReference type="PANTHER" id="PTHR33116:SF76">
    <property type="entry name" value="DUF4283 DOMAIN-CONTAINING PROTEIN"/>
    <property type="match status" value="1"/>
</dbReference>
<comment type="caution">
    <text evidence="2">The sequence shown here is derived from an EMBL/GenBank/DDBJ whole genome shotgun (WGS) entry which is preliminary data.</text>
</comment>
<protein>
    <submittedName>
        <fullName evidence="2">Endonuclease/exonuclease/phosphatase superfamily</fullName>
    </submittedName>
</protein>
<keyword evidence="2" id="KW-0378">Hydrolase</keyword>
<sequence length="1113" mass="125927">MIARRELWATLEELHQNSLQQNHPWLLLGDFNQILCAEDHFSLHPYPLPLHGMAEFQSCIDNCDFLELTSSGAAHTWYNGQPSNPITRKLDRSLINEAWLSAFPHSNAYFDAPGGSDHSPILVATSVSEERRKVPFKFFSFFTTHPEYPRLLETAWSLPVVQGSTMFSLCQKLKAVKVACKALNRSSFSNIQARTAEAHESLTRIQSQILTTPTTSLFDEEKVARNRWTFLSTAEESFLRQKSRLRWCDEGDSNTSFFHKSVKAHQANNRICSLKNDLDERVTDKTLLKEMVVTYYQQLLGTKNTSVHPLSTERIRELNSFRCSADLGRRLSAIPTPEEITSTVFSLPRNKAPGPDGFTVDFFITSWGTVGPSLIEAVIDFFKTGKLLKQVNATILALIPKTVTSEKLSEFRPISCCNTIYKVISRLLAKRLKLFMGLAVQRNQVAFIQGRLLCENVLLASELVTDFNKNGPVTRGCLQIDLSKAFDNIDWEFLINILNAFNLPPMFIKWLTVCFTSPSFSVALNGELIGYFPGKKGLRQGDSISAPLFALVMDILSKQLDSAAALNTFGTHPMCSDPLITHLSFADDILVFFDGKESSLAAILEVLAQFKQVSGLGINLSKTCLFLDGNNRDIIEQIAYTHNLIHGSLPVRYLGVPLIPHKLSASDYQPLIDKVKGRISSWTNRHLSFAGRLQLLQSVINSTINFWASIFLLPNKCLTTLEQICSAFLWNGVASSARGAKVSWEVVCSPKSAGGLGLKRLVDWNQIFGLKLIWLLYSQAGSLWVSWIKKFLIRGRCFWDVDFRASGSWIWRRLAKLRSLARPFVFCTVVSGRNSLFWHDNWTGLGPLIDIIGDIGPRTTGIGLLSSVSEAAIDGVWSFPRGRNHRVELLRSCLQSHSPPTTDIGDDLFSWKISSDDSQGTFSSRKTWKHLHPLAPSVPWHSQVWFKENIPKLAFVTWLTVKDRLTTRDRLRRWNLPVPASCLLCPSGVESRDHLFFQCTFSNTLWSDFFAHLVPLPPSTFSEFLIWIKNPTTNRRLNVICKLVFHALIYNLWKERNGRLHGSSNRSENQIQREIQLQLRRRLSVLDRATSNSSTSRLQESYLSLWFGNFQVH</sequence>